<evidence type="ECO:0000256" key="1">
    <source>
        <dbReference type="ARBA" id="ARBA00022729"/>
    </source>
</evidence>
<dbReference type="Pfam" id="PF07501">
    <property type="entry name" value="G5"/>
    <property type="match status" value="1"/>
</dbReference>
<gene>
    <name evidence="5" type="ORF">L7E55_05515</name>
</gene>
<keyword evidence="6" id="KW-1185">Reference proteome</keyword>
<keyword evidence="1" id="KW-0732">Signal</keyword>
<dbReference type="Gene3D" id="2.20.230.10">
    <property type="entry name" value="Resuscitation-promoting factor rpfb"/>
    <property type="match status" value="1"/>
</dbReference>
<feature type="transmembrane region" description="Helical" evidence="3">
    <location>
        <begin position="7"/>
        <end position="28"/>
    </location>
</feature>
<dbReference type="Proteomes" id="UP001154312">
    <property type="component" value="Unassembled WGS sequence"/>
</dbReference>
<proteinExistence type="predicted"/>
<dbReference type="SMART" id="SM01208">
    <property type="entry name" value="G5"/>
    <property type="match status" value="1"/>
</dbReference>
<evidence type="ECO:0000256" key="3">
    <source>
        <dbReference type="SAM" id="Phobius"/>
    </source>
</evidence>
<comment type="caution">
    <text evidence="5">The sequence shown here is derived from an EMBL/GenBank/DDBJ whole genome shotgun (WGS) entry which is preliminary data.</text>
</comment>
<organism evidence="5 6">
    <name type="scientific">Pelotomaculum isophthalicicum JI</name>
    <dbReference type="NCBI Taxonomy" id="947010"/>
    <lineage>
        <taxon>Bacteria</taxon>
        <taxon>Bacillati</taxon>
        <taxon>Bacillota</taxon>
        <taxon>Clostridia</taxon>
        <taxon>Eubacteriales</taxon>
        <taxon>Desulfotomaculaceae</taxon>
        <taxon>Pelotomaculum</taxon>
    </lineage>
</organism>
<dbReference type="InterPro" id="IPR011098">
    <property type="entry name" value="G5_dom"/>
</dbReference>
<evidence type="ECO:0000256" key="2">
    <source>
        <dbReference type="SAM" id="MobiDB-lite"/>
    </source>
</evidence>
<keyword evidence="3" id="KW-1133">Transmembrane helix</keyword>
<dbReference type="InterPro" id="IPR007391">
    <property type="entry name" value="Vancomycin_resist_VanW"/>
</dbReference>
<dbReference type="Pfam" id="PF04294">
    <property type="entry name" value="VanW"/>
    <property type="match status" value="1"/>
</dbReference>
<evidence type="ECO:0000313" key="6">
    <source>
        <dbReference type="Proteomes" id="UP001154312"/>
    </source>
</evidence>
<reference evidence="5" key="1">
    <citation type="submission" date="2022-02" db="EMBL/GenBank/DDBJ databases">
        <authorList>
            <person name="Leng L."/>
        </authorList>
    </citation>
    <scope>NUCLEOTIDE SEQUENCE</scope>
    <source>
        <strain evidence="5">JI</strain>
    </source>
</reference>
<evidence type="ECO:0000259" key="4">
    <source>
        <dbReference type="PROSITE" id="PS51109"/>
    </source>
</evidence>
<name>A0A9X4H140_9FIRM</name>
<protein>
    <submittedName>
        <fullName evidence="5">VanW family protein</fullName>
    </submittedName>
</protein>
<evidence type="ECO:0000313" key="5">
    <source>
        <dbReference type="EMBL" id="MDF9407821.1"/>
    </source>
</evidence>
<dbReference type="AlphaFoldDB" id="A0A9X4H140"/>
<sequence length="532" mass="57623">MKSTRVVYCILIVVALITPLVLLGSGFFSSASEKVLPGVEVMGIDLGNLSKSEGMVKLAELEKNLRATKVTLCYRDQSWPLLLNEIGFELDEEAIMDAALHAGREGNLIRQWRDRQQLKQNGKVISVAVNFDQDRLSQRTKELTRGVTVEPIDANFLVDGNDAVSVRPGKDGTGIDIEKLTSDLTSVIVEAKKPEVELTVITVPPARSTEMIRSMGINGLLAGYSTWFDAGKVSRTYNISVAARAFDEQLIRPGHEVSFNKVVGPRSSEAGYKNAPVIVNNEIVEGLGGGVCQVSTTLYNCVLLAGLEIVERYNHSLPVSYVPIGRDATVVYDELDFRFRNNTENYIYIKSFVAGGQIGFKIYGNTAYKKDVRVNSWVTQEIEPGVVYENDPNLRKGEQVVKQEGAKGFKASAERLFLSNGVVEKREYLSSSEYSPVNKVIAVGTMEQVLPQIAPSTPPPAAGWPNKPVGGQNSLGNINQPVDSVNIGNNGETSSVTGNQTVNQAIPTKPPTNQGGTSGSGTGASRGSVRVQ</sequence>
<dbReference type="RefSeq" id="WP_277443070.1">
    <property type="nucleotide sequence ID" value="NZ_JAKOAV010000007.1"/>
</dbReference>
<dbReference type="Pfam" id="PF12229">
    <property type="entry name" value="PG_binding_4"/>
    <property type="match status" value="1"/>
</dbReference>
<keyword evidence="3" id="KW-0812">Transmembrane</keyword>
<feature type="domain" description="G5" evidence="4">
    <location>
        <begin position="368"/>
        <end position="447"/>
    </location>
</feature>
<dbReference type="PROSITE" id="PS51109">
    <property type="entry name" value="G5"/>
    <property type="match status" value="1"/>
</dbReference>
<accession>A0A9X4H140</accession>
<feature type="compositionally biased region" description="Polar residues" evidence="2">
    <location>
        <begin position="471"/>
        <end position="514"/>
    </location>
</feature>
<dbReference type="PANTHER" id="PTHR35788:SF1">
    <property type="entry name" value="EXPORTED PROTEIN"/>
    <property type="match status" value="1"/>
</dbReference>
<feature type="region of interest" description="Disordered" evidence="2">
    <location>
        <begin position="452"/>
        <end position="532"/>
    </location>
</feature>
<dbReference type="InterPro" id="IPR052913">
    <property type="entry name" value="Glycopeptide_resist_protein"/>
</dbReference>
<dbReference type="PANTHER" id="PTHR35788">
    <property type="entry name" value="EXPORTED PROTEIN-RELATED"/>
    <property type="match status" value="1"/>
</dbReference>
<dbReference type="EMBL" id="JAKOAV010000007">
    <property type="protein sequence ID" value="MDF9407821.1"/>
    <property type="molecule type" value="Genomic_DNA"/>
</dbReference>
<keyword evidence="3" id="KW-0472">Membrane</keyword>
<dbReference type="InterPro" id="IPR022029">
    <property type="entry name" value="YoaR-like_PG-bd"/>
</dbReference>